<accession>A0A1I0NLB1</accession>
<dbReference type="PANTHER" id="PTHR34703:SF1">
    <property type="entry name" value="ANTIPORTER SUBUNIT MNHG2-RELATED"/>
    <property type="match status" value="1"/>
</dbReference>
<organism evidence="2 3">
    <name type="scientific">Halobacterium jilantaiense</name>
    <dbReference type="NCBI Taxonomy" id="355548"/>
    <lineage>
        <taxon>Archaea</taxon>
        <taxon>Methanobacteriati</taxon>
        <taxon>Methanobacteriota</taxon>
        <taxon>Stenosarchaea group</taxon>
        <taxon>Halobacteria</taxon>
        <taxon>Halobacteriales</taxon>
        <taxon>Halobacteriaceae</taxon>
        <taxon>Halobacterium</taxon>
    </lineage>
</organism>
<dbReference type="NCBIfam" id="TIGR01300">
    <property type="entry name" value="CPA3_mnhG_phaG"/>
    <property type="match status" value="1"/>
</dbReference>
<keyword evidence="3" id="KW-1185">Reference proteome</keyword>
<keyword evidence="1" id="KW-0812">Transmembrane</keyword>
<dbReference type="Pfam" id="PF03334">
    <property type="entry name" value="PhaG_MnhG_YufB"/>
    <property type="match status" value="1"/>
</dbReference>
<dbReference type="AlphaFoldDB" id="A0A1I0NLB1"/>
<dbReference type="STRING" id="355548.SAMN04487945_0973"/>
<reference evidence="2 3" key="1">
    <citation type="submission" date="2016-10" db="EMBL/GenBank/DDBJ databases">
        <authorList>
            <person name="de Groot N.N."/>
        </authorList>
    </citation>
    <scope>NUCLEOTIDE SEQUENCE [LARGE SCALE GENOMIC DNA]</scope>
    <source>
        <strain evidence="2 3">CGMCC 1.5337</strain>
    </source>
</reference>
<proteinExistence type="predicted"/>
<evidence type="ECO:0000256" key="1">
    <source>
        <dbReference type="SAM" id="Phobius"/>
    </source>
</evidence>
<dbReference type="InterPro" id="IPR005133">
    <property type="entry name" value="PhaG_MnhG_YufB"/>
</dbReference>
<keyword evidence="1" id="KW-1133">Transmembrane helix</keyword>
<sequence>MTPTEIAVAVLVAGGVFFTFVAGVGLLRLPDIYTRTHSASKSDTLGAGLALAAVGVTFGADLPTVKAGLLVVFMFITNPTAAHAIARAAADQGIEPWTTEDEGGEAE</sequence>
<feature type="transmembrane region" description="Helical" evidence="1">
    <location>
        <begin position="6"/>
        <end position="27"/>
    </location>
</feature>
<evidence type="ECO:0000313" key="3">
    <source>
        <dbReference type="Proteomes" id="UP000198518"/>
    </source>
</evidence>
<dbReference type="RefSeq" id="WP_089668240.1">
    <property type="nucleotide sequence ID" value="NZ_FOJA01000001.1"/>
</dbReference>
<name>A0A1I0NLB1_9EURY</name>
<dbReference type="NCBIfam" id="NF009314">
    <property type="entry name" value="PRK12674.1-2"/>
    <property type="match status" value="1"/>
</dbReference>
<gene>
    <name evidence="2" type="ORF">SAMN04487945_0973</name>
</gene>
<dbReference type="GO" id="GO:0015385">
    <property type="term" value="F:sodium:proton antiporter activity"/>
    <property type="evidence" value="ECO:0007669"/>
    <property type="project" value="TreeGrafter"/>
</dbReference>
<keyword evidence="1" id="KW-0472">Membrane</keyword>
<evidence type="ECO:0000313" key="2">
    <source>
        <dbReference type="EMBL" id="SEW02229.1"/>
    </source>
</evidence>
<dbReference type="EMBL" id="FOJA01000001">
    <property type="protein sequence ID" value="SEW02229.1"/>
    <property type="molecule type" value="Genomic_DNA"/>
</dbReference>
<dbReference type="Proteomes" id="UP000198518">
    <property type="component" value="Unassembled WGS sequence"/>
</dbReference>
<protein>
    <submittedName>
        <fullName evidence="2">Multisubunit sodium/proton antiporter, MrpG subunit</fullName>
    </submittedName>
</protein>
<dbReference type="PANTHER" id="PTHR34703">
    <property type="entry name" value="ANTIPORTER SUBUNIT MNHG2-RELATED"/>
    <property type="match status" value="1"/>
</dbReference>